<accession>A0AAD6T0Q1</accession>
<comment type="caution">
    <text evidence="2">The sequence shown here is derived from an EMBL/GenBank/DDBJ whole genome shotgun (WGS) entry which is preliminary data.</text>
</comment>
<dbReference type="EMBL" id="JARJCM010000042">
    <property type="protein sequence ID" value="KAJ7036626.1"/>
    <property type="molecule type" value="Genomic_DNA"/>
</dbReference>
<protein>
    <recommendedName>
        <fullName evidence="4">F-box domain-containing protein</fullName>
    </recommendedName>
</protein>
<reference evidence="2" key="1">
    <citation type="submission" date="2023-03" db="EMBL/GenBank/DDBJ databases">
        <title>Massive genome expansion in bonnet fungi (Mycena s.s.) driven by repeated elements and novel gene families across ecological guilds.</title>
        <authorList>
            <consortium name="Lawrence Berkeley National Laboratory"/>
            <person name="Harder C.B."/>
            <person name="Miyauchi S."/>
            <person name="Viragh M."/>
            <person name="Kuo A."/>
            <person name="Thoen E."/>
            <person name="Andreopoulos B."/>
            <person name="Lu D."/>
            <person name="Skrede I."/>
            <person name="Drula E."/>
            <person name="Henrissat B."/>
            <person name="Morin E."/>
            <person name="Kohler A."/>
            <person name="Barry K."/>
            <person name="LaButti K."/>
            <person name="Morin E."/>
            <person name="Salamov A."/>
            <person name="Lipzen A."/>
            <person name="Mereny Z."/>
            <person name="Hegedus B."/>
            <person name="Baldrian P."/>
            <person name="Stursova M."/>
            <person name="Weitz H."/>
            <person name="Taylor A."/>
            <person name="Grigoriev I.V."/>
            <person name="Nagy L.G."/>
            <person name="Martin F."/>
            <person name="Kauserud H."/>
        </authorList>
    </citation>
    <scope>NUCLEOTIDE SEQUENCE</scope>
    <source>
        <strain evidence="2">CBHHK200</strain>
    </source>
</reference>
<organism evidence="2 3">
    <name type="scientific">Mycena alexandri</name>
    <dbReference type="NCBI Taxonomy" id="1745969"/>
    <lineage>
        <taxon>Eukaryota</taxon>
        <taxon>Fungi</taxon>
        <taxon>Dikarya</taxon>
        <taxon>Basidiomycota</taxon>
        <taxon>Agaricomycotina</taxon>
        <taxon>Agaricomycetes</taxon>
        <taxon>Agaricomycetidae</taxon>
        <taxon>Agaricales</taxon>
        <taxon>Marasmiineae</taxon>
        <taxon>Mycenaceae</taxon>
        <taxon>Mycena</taxon>
    </lineage>
</organism>
<evidence type="ECO:0000313" key="2">
    <source>
        <dbReference type="EMBL" id="KAJ7036626.1"/>
    </source>
</evidence>
<evidence type="ECO:0000256" key="1">
    <source>
        <dbReference type="SAM" id="Coils"/>
    </source>
</evidence>
<dbReference type="Proteomes" id="UP001218188">
    <property type="component" value="Unassembled WGS sequence"/>
</dbReference>
<gene>
    <name evidence="2" type="ORF">C8F04DRAFT_474856</name>
</gene>
<keyword evidence="3" id="KW-1185">Reference proteome</keyword>
<keyword evidence="1" id="KW-0175">Coiled coil</keyword>
<evidence type="ECO:0000313" key="3">
    <source>
        <dbReference type="Proteomes" id="UP001218188"/>
    </source>
</evidence>
<sequence length="327" mass="36990">MSTSRCSQCRSEVAEPLSLDFNFAAPGSRHYTLLNSNEAPLDAELDMVTSVVSETETHLASLDDVILKTKARLACLEDEIGSVRERLGQLEDRCALLSSYREQNQAIRSPLRRIPPEILAEIFLWTLPPPGRRGFGTTESPWILTHVSRRWRAVAISSPALWSALSISFLDNDYPSYPLPMIETQLVRAHNLKIHFYGSQTYDSQPQTEIFPRLTAHASRWEELSLGLTSALVPLLSSLMGRLPLLRRAWIQWSGNGRQEFEGVEIFESASSLVAFGAARYRYVPCLLPAKQLTCYQLDAPWGIHRDILKLATELIEARINVPFRRR</sequence>
<dbReference type="Gene3D" id="1.20.1280.50">
    <property type="match status" value="1"/>
</dbReference>
<evidence type="ECO:0008006" key="4">
    <source>
        <dbReference type="Google" id="ProtNLM"/>
    </source>
</evidence>
<proteinExistence type="predicted"/>
<feature type="coiled-coil region" evidence="1">
    <location>
        <begin position="59"/>
        <end position="93"/>
    </location>
</feature>
<name>A0AAD6T0Q1_9AGAR</name>
<dbReference type="AlphaFoldDB" id="A0AAD6T0Q1"/>